<dbReference type="AlphaFoldDB" id="A0A7M1B1U5"/>
<name>A0A7M1B1U5_9BACT</name>
<reference evidence="1 2" key="1">
    <citation type="submission" date="2019-06" db="EMBL/GenBank/DDBJ databases">
        <title>Sulfurimonas gotlandica sp. nov., a chemoautotrophic and psychrotolerant epsilonproteobacterium isolated from a pelagic redoxcline, and an emended description of the genus Sulfurimonas.</title>
        <authorList>
            <person name="Wang S."/>
            <person name="Jiang L."/>
            <person name="Shao Z."/>
        </authorList>
    </citation>
    <scope>NUCLEOTIDE SEQUENCE [LARGE SCALE GENOMIC DNA]</scope>
    <source>
        <strain evidence="1 2">S2-6</strain>
    </source>
</reference>
<sequence>MIELLSMYQKKFAKEINLNLLKEKTPDEYKEFLQVKKEIFDLMEKADVLADKLRKNILD</sequence>
<gene>
    <name evidence="1" type="ORF">FJR45_06970</name>
</gene>
<evidence type="ECO:0000313" key="1">
    <source>
        <dbReference type="EMBL" id="QOP43704.1"/>
    </source>
</evidence>
<dbReference type="EMBL" id="CP041235">
    <property type="protein sequence ID" value="QOP43704.1"/>
    <property type="molecule type" value="Genomic_DNA"/>
</dbReference>
<keyword evidence="2" id="KW-1185">Reference proteome</keyword>
<evidence type="ECO:0000313" key="2">
    <source>
        <dbReference type="Proteomes" id="UP000593719"/>
    </source>
</evidence>
<dbReference type="KEGG" id="ssei:FJR45_06970"/>
<protein>
    <submittedName>
        <fullName evidence="1">Uncharacterized protein</fullName>
    </submittedName>
</protein>
<organism evidence="1 2">
    <name type="scientific">Sulfurimonas sediminis</name>
    <dbReference type="NCBI Taxonomy" id="2590020"/>
    <lineage>
        <taxon>Bacteria</taxon>
        <taxon>Pseudomonadati</taxon>
        <taxon>Campylobacterota</taxon>
        <taxon>Epsilonproteobacteria</taxon>
        <taxon>Campylobacterales</taxon>
        <taxon>Sulfurimonadaceae</taxon>
        <taxon>Sulfurimonas</taxon>
    </lineage>
</organism>
<dbReference type="Proteomes" id="UP000593719">
    <property type="component" value="Chromosome"/>
</dbReference>
<dbReference type="RefSeq" id="WP_193149891.1">
    <property type="nucleotide sequence ID" value="NZ_CP041235.1"/>
</dbReference>
<accession>A0A7M1B1U5</accession>
<proteinExistence type="predicted"/>